<comment type="caution">
    <text evidence="1">The sequence shown here is derived from an EMBL/GenBank/DDBJ whole genome shotgun (WGS) entry which is preliminary data.</text>
</comment>
<organism evidence="1 2">
    <name type="scientific">Roseovarius ramblicola</name>
    <dbReference type="NCBI Taxonomy" id="2022336"/>
    <lineage>
        <taxon>Bacteria</taxon>
        <taxon>Pseudomonadati</taxon>
        <taxon>Pseudomonadota</taxon>
        <taxon>Alphaproteobacteria</taxon>
        <taxon>Rhodobacterales</taxon>
        <taxon>Roseobacteraceae</taxon>
        <taxon>Roseovarius</taxon>
    </lineage>
</organism>
<evidence type="ECO:0000313" key="2">
    <source>
        <dbReference type="Proteomes" id="UP001589670"/>
    </source>
</evidence>
<reference evidence="1 2" key="1">
    <citation type="submission" date="2024-09" db="EMBL/GenBank/DDBJ databases">
        <authorList>
            <person name="Sun Q."/>
            <person name="Mori K."/>
        </authorList>
    </citation>
    <scope>NUCLEOTIDE SEQUENCE [LARGE SCALE GENOMIC DNA]</scope>
    <source>
        <strain evidence="1 2">CECT 9424</strain>
    </source>
</reference>
<dbReference type="Proteomes" id="UP001589670">
    <property type="component" value="Unassembled WGS sequence"/>
</dbReference>
<keyword evidence="2" id="KW-1185">Reference proteome</keyword>
<evidence type="ECO:0000313" key="1">
    <source>
        <dbReference type="EMBL" id="MFB9148966.1"/>
    </source>
</evidence>
<name>A0ABV5HY76_9RHOB</name>
<proteinExistence type="predicted"/>
<protein>
    <submittedName>
        <fullName evidence="1">Uncharacterized protein</fullName>
    </submittedName>
</protein>
<dbReference type="EMBL" id="JBHMEC010000008">
    <property type="protein sequence ID" value="MFB9148966.1"/>
    <property type="molecule type" value="Genomic_DNA"/>
</dbReference>
<accession>A0ABV5HY76</accession>
<dbReference type="RefSeq" id="WP_377067397.1">
    <property type="nucleotide sequence ID" value="NZ_JBHMEC010000008.1"/>
</dbReference>
<sequence>MVEEIWARLFSSGSCILRMMVGADNFFREKRNRRATDCYTEGMSRTDLKSLQSAHRKLAVLVLHDPVYLPIFERIEKEIALLSDQDDAISRARAAAALQKQVG</sequence>
<gene>
    <name evidence="1" type="ORF">ACFFU4_04290</name>
</gene>